<feature type="transmembrane region" description="Helical" evidence="9">
    <location>
        <begin position="253"/>
        <end position="271"/>
    </location>
</feature>
<gene>
    <name evidence="12" type="ORF">JHD44_13175</name>
</gene>
<dbReference type="InterPro" id="IPR008979">
    <property type="entry name" value="Galactose-bd-like_sf"/>
</dbReference>
<evidence type="ECO:0000256" key="4">
    <source>
        <dbReference type="ARBA" id="ARBA00022679"/>
    </source>
</evidence>
<feature type="transmembrane region" description="Helical" evidence="9">
    <location>
        <begin position="278"/>
        <end position="296"/>
    </location>
</feature>
<evidence type="ECO:0000313" key="12">
    <source>
        <dbReference type="EMBL" id="MBJ7551641.1"/>
    </source>
</evidence>
<evidence type="ECO:0000256" key="6">
    <source>
        <dbReference type="ARBA" id="ARBA00022777"/>
    </source>
</evidence>
<keyword evidence="5" id="KW-0547">Nucleotide-binding</keyword>
<evidence type="ECO:0000313" key="13">
    <source>
        <dbReference type="Proteomes" id="UP000598488"/>
    </source>
</evidence>
<feature type="transmembrane region" description="Helical" evidence="9">
    <location>
        <begin position="334"/>
        <end position="353"/>
    </location>
</feature>
<evidence type="ECO:0000256" key="2">
    <source>
        <dbReference type="ARBA" id="ARBA00012438"/>
    </source>
</evidence>
<dbReference type="InterPro" id="IPR036890">
    <property type="entry name" value="HATPase_C_sf"/>
</dbReference>
<keyword evidence="3" id="KW-0597">Phosphoprotein</keyword>
<dbReference type="InterPro" id="IPR005467">
    <property type="entry name" value="His_kinase_dom"/>
</dbReference>
<proteinExistence type="predicted"/>
<evidence type="ECO:0000256" key="1">
    <source>
        <dbReference type="ARBA" id="ARBA00000085"/>
    </source>
</evidence>
<keyword evidence="9" id="KW-0472">Membrane</keyword>
<evidence type="ECO:0000256" key="3">
    <source>
        <dbReference type="ARBA" id="ARBA00022553"/>
    </source>
</evidence>
<comment type="catalytic activity">
    <reaction evidence="1">
        <text>ATP + protein L-histidine = ADP + protein N-phospho-L-histidine.</text>
        <dbReference type="EC" id="2.7.13.3"/>
    </reaction>
</comment>
<dbReference type="InterPro" id="IPR050482">
    <property type="entry name" value="Sensor_HK_TwoCompSys"/>
</dbReference>
<dbReference type="PROSITE" id="PS50109">
    <property type="entry name" value="HIS_KIN"/>
    <property type="match status" value="1"/>
</dbReference>
<feature type="signal peptide" evidence="10">
    <location>
        <begin position="1"/>
        <end position="22"/>
    </location>
</feature>
<dbReference type="InterPro" id="IPR011712">
    <property type="entry name" value="Sig_transdc_His_kin_sub3_dim/P"/>
</dbReference>
<keyword evidence="6" id="KW-0418">Kinase</keyword>
<evidence type="ECO:0000256" key="9">
    <source>
        <dbReference type="SAM" id="Phobius"/>
    </source>
</evidence>
<dbReference type="SUPFAM" id="SSF55874">
    <property type="entry name" value="ATPase domain of HSP90 chaperone/DNA topoisomerase II/histidine kinase"/>
    <property type="match status" value="1"/>
</dbReference>
<keyword evidence="8" id="KW-0902">Two-component regulatory system</keyword>
<evidence type="ECO:0000256" key="8">
    <source>
        <dbReference type="ARBA" id="ARBA00023012"/>
    </source>
</evidence>
<evidence type="ECO:0000256" key="7">
    <source>
        <dbReference type="ARBA" id="ARBA00022840"/>
    </source>
</evidence>
<dbReference type="Gene3D" id="1.20.5.1930">
    <property type="match status" value="1"/>
</dbReference>
<protein>
    <recommendedName>
        <fullName evidence="2">histidine kinase</fullName>
        <ecNumber evidence="2">2.7.13.3</ecNumber>
    </recommendedName>
</protein>
<comment type="caution">
    <text evidence="12">The sequence shown here is derived from an EMBL/GenBank/DDBJ whole genome shotgun (WGS) entry which is preliminary data.</text>
</comment>
<dbReference type="SMART" id="SM00387">
    <property type="entry name" value="HATPase_c"/>
    <property type="match status" value="1"/>
</dbReference>
<feature type="transmembrane region" description="Helical" evidence="9">
    <location>
        <begin position="302"/>
        <end position="322"/>
    </location>
</feature>
<keyword evidence="9" id="KW-1133">Transmembrane helix</keyword>
<name>A0ABS0ZD98_9GAMM</name>
<sequence length="594" mass="66521">MMWLYKCLAMALVYLISFTLCANETATPQLDIKISHWQVMDAPIDGTEALPLPSSNWQSLQKWSPPFWHLPQQKSRWFKANFRVGWHYKTTPLAMTLGSLFASAEVFVNGVRVSPLQNSHTEHFRRSQTQVFSLPSHRLWYSFLDFQKDNELLIHLKGDQEPLTISPEAVLIDNYDFLALKAKDSDTLLKIAQGAMIGLLVSFGFFSAFLRAVGFKERENALFGLFVTSTAFAILSNSLLLPNSLGYALAHSAFPWIFSSISVFTLVGLFSEQQRLSVFVKGMLLFCLLVLSLLLIEPTESAVSRHLSVLCQLIIISALIDAGWHKFRTSRSQGIEQISILIVLISALLQLFWAMDYSPVKPLEMALFIVAFGLLFNVALRFKHMAKSLLALSNRLVSIREKERARLTRDIHDGVGQGLSTLKLLINLNAKKLEPELSEMLKSEVASTSNTLKSVIRNLKPIEVSSGSPTQSIISLAKHNCDLASITLVVERHDSVKLSQERAYQVYRIAQEALNNAIKHSDASMITLKLEGQTHQFIATIRDNGKGVAQSHSQHDSYGMSSMQERSMIIGATLSIQDHVTQGTVVRLEVPYND</sequence>
<dbReference type="SUPFAM" id="SSF49785">
    <property type="entry name" value="Galactose-binding domain-like"/>
    <property type="match status" value="1"/>
</dbReference>
<keyword evidence="7" id="KW-0067">ATP-binding</keyword>
<dbReference type="Proteomes" id="UP000598488">
    <property type="component" value="Unassembled WGS sequence"/>
</dbReference>
<dbReference type="Gene3D" id="3.30.565.10">
    <property type="entry name" value="Histidine kinase-like ATPase, C-terminal domain"/>
    <property type="match status" value="1"/>
</dbReference>
<keyword evidence="13" id="KW-1185">Reference proteome</keyword>
<organism evidence="12 13">
    <name type="scientific">Marinomonas ostreistagni</name>
    <dbReference type="NCBI Taxonomy" id="359209"/>
    <lineage>
        <taxon>Bacteria</taxon>
        <taxon>Pseudomonadati</taxon>
        <taxon>Pseudomonadota</taxon>
        <taxon>Gammaproteobacteria</taxon>
        <taxon>Oceanospirillales</taxon>
        <taxon>Oceanospirillaceae</taxon>
        <taxon>Marinomonas</taxon>
    </lineage>
</organism>
<dbReference type="PANTHER" id="PTHR24421">
    <property type="entry name" value="NITRATE/NITRITE SENSOR PROTEIN NARX-RELATED"/>
    <property type="match status" value="1"/>
</dbReference>
<keyword evidence="9" id="KW-0812">Transmembrane</keyword>
<keyword evidence="4" id="KW-0808">Transferase</keyword>
<dbReference type="CDD" id="cd16917">
    <property type="entry name" value="HATPase_UhpB-NarQ-NarX-like"/>
    <property type="match status" value="1"/>
</dbReference>
<reference evidence="12 13" key="1">
    <citation type="submission" date="2020-12" db="EMBL/GenBank/DDBJ databases">
        <title>Comparative genome analysis of fungal antagonists Marinomonas ostreistagni 398 and M. spartinae 468.</title>
        <authorList>
            <person name="Fields J.L."/>
            <person name="Mavrodi O.V."/>
            <person name="Biber P.D."/>
            <person name="Indest K.J."/>
            <person name="Mavrodi D.V."/>
        </authorList>
    </citation>
    <scope>NUCLEOTIDE SEQUENCE [LARGE SCALE GENOMIC DNA]</scope>
    <source>
        <strain evidence="12 13">USM7</strain>
    </source>
</reference>
<dbReference type="EMBL" id="JAEMUH010000012">
    <property type="protein sequence ID" value="MBJ7551641.1"/>
    <property type="molecule type" value="Genomic_DNA"/>
</dbReference>
<dbReference type="EC" id="2.7.13.3" evidence="2"/>
<dbReference type="PANTHER" id="PTHR24421:SF10">
    <property type="entry name" value="NITRATE_NITRITE SENSOR PROTEIN NARQ"/>
    <property type="match status" value="1"/>
</dbReference>
<dbReference type="Pfam" id="PF02518">
    <property type="entry name" value="HATPase_c"/>
    <property type="match status" value="1"/>
</dbReference>
<keyword evidence="10" id="KW-0732">Signal</keyword>
<dbReference type="Pfam" id="PF07730">
    <property type="entry name" value="HisKA_3"/>
    <property type="match status" value="1"/>
</dbReference>
<evidence type="ECO:0000256" key="5">
    <source>
        <dbReference type="ARBA" id="ARBA00022741"/>
    </source>
</evidence>
<feature type="domain" description="Histidine kinase" evidence="11">
    <location>
        <begin position="406"/>
        <end position="594"/>
    </location>
</feature>
<feature type="transmembrane region" description="Helical" evidence="9">
    <location>
        <begin position="365"/>
        <end position="382"/>
    </location>
</feature>
<feature type="transmembrane region" description="Helical" evidence="9">
    <location>
        <begin position="222"/>
        <end position="241"/>
    </location>
</feature>
<accession>A0ABS0ZD98</accession>
<feature type="transmembrane region" description="Helical" evidence="9">
    <location>
        <begin position="191"/>
        <end position="210"/>
    </location>
</feature>
<dbReference type="InterPro" id="IPR003594">
    <property type="entry name" value="HATPase_dom"/>
</dbReference>
<dbReference type="RefSeq" id="WP_199463239.1">
    <property type="nucleotide sequence ID" value="NZ_JAEMUH010000012.1"/>
</dbReference>
<evidence type="ECO:0000256" key="10">
    <source>
        <dbReference type="SAM" id="SignalP"/>
    </source>
</evidence>
<feature type="chain" id="PRO_5046776959" description="histidine kinase" evidence="10">
    <location>
        <begin position="23"/>
        <end position="594"/>
    </location>
</feature>
<evidence type="ECO:0000259" key="11">
    <source>
        <dbReference type="PROSITE" id="PS50109"/>
    </source>
</evidence>